<evidence type="ECO:0000313" key="2">
    <source>
        <dbReference type="Proteomes" id="UP001404845"/>
    </source>
</evidence>
<comment type="caution">
    <text evidence="1">The sequence shown here is derived from an EMBL/GenBank/DDBJ whole genome shotgun (WGS) entry which is preliminary data.</text>
</comment>
<dbReference type="RefSeq" id="WP_200671533.1">
    <property type="nucleotide sequence ID" value="NZ_JACWCW010000073.1"/>
</dbReference>
<keyword evidence="2" id="KW-1185">Reference proteome</keyword>
<dbReference type="EMBL" id="JAQYXL010000001">
    <property type="protein sequence ID" value="MEN3231103.1"/>
    <property type="molecule type" value="Genomic_DNA"/>
</dbReference>
<name>A0ABU9ZIJ7_9HYPH</name>
<reference evidence="1 2" key="1">
    <citation type="journal article" date="2023" name="PLoS ONE">
        <title>Complete genome assembly of Hawai'i environmental nontuberculous mycobacteria reveals unexpected co-isolation with methylobacteria.</title>
        <authorList>
            <person name="Hendrix J."/>
            <person name="Epperson L.E."/>
            <person name="Tong E.I."/>
            <person name="Chan Y.L."/>
            <person name="Hasan N.A."/>
            <person name="Dawrs S.N."/>
            <person name="Norton G.J."/>
            <person name="Virdi R."/>
            <person name="Crooks J.L."/>
            <person name="Chan E.D."/>
            <person name="Honda J.R."/>
            <person name="Strong M."/>
        </authorList>
    </citation>
    <scope>NUCLEOTIDE SEQUENCE [LARGE SCALE GENOMIC DNA]</scope>
    <source>
        <strain evidence="1 2">NJH_HI01</strain>
    </source>
</reference>
<accession>A0ABU9ZIJ7</accession>
<proteinExistence type="predicted"/>
<dbReference type="Proteomes" id="UP001404845">
    <property type="component" value="Unassembled WGS sequence"/>
</dbReference>
<gene>
    <name evidence="1" type="ORF">PUR21_26315</name>
</gene>
<sequence length="229" mass="25618">MPFRYDNRRKVYRGQWKLALVNGKPVARGALLKSAFSRDELRACNQLYRSVCTQLIAAFEASELLAYALYRPSGDLAPITVTGIWSTQGEWAFYTGLVAVVDAAGQLATARVLVRKDDLGRWLQRNDDDNAEERAKEARQRVGRAIRDFTAETGFRPVKKQVRSLCETAMGRYAFTPETKFDDVWSQIPASVGGNPGKAGGSAFEAHRERLMMRIREAWLSEGRAPAQG</sequence>
<protein>
    <submittedName>
        <fullName evidence="1">Uncharacterized protein</fullName>
    </submittedName>
</protein>
<organism evidence="1 2">
    <name type="scientific">Methylorubrum rhodesianum</name>
    <dbReference type="NCBI Taxonomy" id="29427"/>
    <lineage>
        <taxon>Bacteria</taxon>
        <taxon>Pseudomonadati</taxon>
        <taxon>Pseudomonadota</taxon>
        <taxon>Alphaproteobacteria</taxon>
        <taxon>Hyphomicrobiales</taxon>
        <taxon>Methylobacteriaceae</taxon>
        <taxon>Methylorubrum</taxon>
    </lineage>
</organism>
<evidence type="ECO:0000313" key="1">
    <source>
        <dbReference type="EMBL" id="MEN3231103.1"/>
    </source>
</evidence>